<dbReference type="CDD" id="cd00340">
    <property type="entry name" value="GSH_Peroxidase"/>
    <property type="match status" value="1"/>
</dbReference>
<evidence type="ECO:0000313" key="6">
    <source>
        <dbReference type="EMBL" id="GAA6145759.1"/>
    </source>
</evidence>
<proteinExistence type="inferred from homology"/>
<sequence length="214" mass="23573">MPWDLLTVLHVFAMLVQINAEIIMKRSIRLLALTSTAVAGSTVLPAFAEGESAYPETCPELYHHSMKQLHSSKMLNLCDVTAGKPVLLVNTASHCGFTDQFEDLEAISQKYKERGLVVLGVSSDSFNQEAEDEAEVADVCYKNFGVTFTMLSTVPVKGDDAHPLFKEVASQSQYPRWNFHKYLINPAGEVVDTTSSFRIPSDGDIEELLTNAGL</sequence>
<comment type="similarity">
    <text evidence="1 4">Belongs to the glutathione peroxidase family.</text>
</comment>
<dbReference type="EMBL" id="BAABWH010000004">
    <property type="protein sequence ID" value="GAA6145759.1"/>
    <property type="molecule type" value="Genomic_DNA"/>
</dbReference>
<keyword evidence="3 4" id="KW-0560">Oxidoreductase</keyword>
<evidence type="ECO:0000259" key="5">
    <source>
        <dbReference type="PROSITE" id="PS51352"/>
    </source>
</evidence>
<dbReference type="InterPro" id="IPR036249">
    <property type="entry name" value="Thioredoxin-like_sf"/>
</dbReference>
<dbReference type="PROSITE" id="PS51352">
    <property type="entry name" value="THIOREDOXIN_2"/>
    <property type="match status" value="1"/>
</dbReference>
<dbReference type="PROSITE" id="PS00460">
    <property type="entry name" value="GLUTATHIONE_PEROXID_1"/>
    <property type="match status" value="1"/>
</dbReference>
<name>A0ABQ0A061_9GAMM</name>
<accession>A0ABQ0A061</accession>
<evidence type="ECO:0000256" key="3">
    <source>
        <dbReference type="ARBA" id="ARBA00023002"/>
    </source>
</evidence>
<evidence type="ECO:0000256" key="4">
    <source>
        <dbReference type="RuleBase" id="RU000499"/>
    </source>
</evidence>
<dbReference type="SUPFAM" id="SSF52833">
    <property type="entry name" value="Thioredoxin-like"/>
    <property type="match status" value="1"/>
</dbReference>
<reference evidence="6 7" key="1">
    <citation type="submission" date="2024-04" db="EMBL/GenBank/DDBJ databases">
        <title>Draft genome sequence of Thalassolituus maritimus NBRC 116585.</title>
        <authorList>
            <person name="Miyakawa T."/>
            <person name="Kusuya Y."/>
            <person name="Miura T."/>
        </authorList>
    </citation>
    <scope>NUCLEOTIDE SEQUENCE [LARGE SCALE GENOMIC DNA]</scope>
    <source>
        <strain evidence="6 7">5NW40-0001</strain>
    </source>
</reference>
<evidence type="ECO:0000256" key="2">
    <source>
        <dbReference type="ARBA" id="ARBA00022559"/>
    </source>
</evidence>
<dbReference type="GO" id="GO:0004601">
    <property type="term" value="F:peroxidase activity"/>
    <property type="evidence" value="ECO:0007669"/>
    <property type="project" value="UniProtKB-KW"/>
</dbReference>
<dbReference type="InterPro" id="IPR000889">
    <property type="entry name" value="Glutathione_peroxidase"/>
</dbReference>
<dbReference type="Gene3D" id="3.40.30.10">
    <property type="entry name" value="Glutaredoxin"/>
    <property type="match status" value="1"/>
</dbReference>
<dbReference type="InterPro" id="IPR013766">
    <property type="entry name" value="Thioredoxin_domain"/>
</dbReference>
<feature type="domain" description="Thioredoxin" evidence="5">
    <location>
        <begin position="32"/>
        <end position="214"/>
    </location>
</feature>
<evidence type="ECO:0000313" key="7">
    <source>
        <dbReference type="Proteomes" id="UP001481413"/>
    </source>
</evidence>
<dbReference type="PANTHER" id="PTHR11592:SF44">
    <property type="entry name" value="GLUTATHIONE PEROXIDASE"/>
    <property type="match status" value="1"/>
</dbReference>
<gene>
    <name evidence="6" type="ORF">NBRC116585_18770</name>
</gene>
<dbReference type="PROSITE" id="PS51355">
    <property type="entry name" value="GLUTATHIONE_PEROXID_3"/>
    <property type="match status" value="1"/>
</dbReference>
<comment type="caution">
    <text evidence="6">The sequence shown here is derived from an EMBL/GenBank/DDBJ whole genome shotgun (WGS) entry which is preliminary data.</text>
</comment>
<dbReference type="PRINTS" id="PR01011">
    <property type="entry name" value="GLUTPROXDASE"/>
</dbReference>
<keyword evidence="2 4" id="KW-0575">Peroxidase</keyword>
<keyword evidence="7" id="KW-1185">Reference proteome</keyword>
<evidence type="ECO:0000256" key="1">
    <source>
        <dbReference type="ARBA" id="ARBA00006926"/>
    </source>
</evidence>
<organism evidence="6 7">
    <name type="scientific">Thalassolituus maritimus</name>
    <dbReference type="NCBI Taxonomy" id="484498"/>
    <lineage>
        <taxon>Bacteria</taxon>
        <taxon>Pseudomonadati</taxon>
        <taxon>Pseudomonadota</taxon>
        <taxon>Gammaproteobacteria</taxon>
        <taxon>Oceanospirillales</taxon>
        <taxon>Oceanospirillaceae</taxon>
        <taxon>Thalassolituus</taxon>
    </lineage>
</organism>
<protein>
    <recommendedName>
        <fullName evidence="4">Glutathione peroxidase</fullName>
    </recommendedName>
</protein>
<dbReference type="Pfam" id="PF00255">
    <property type="entry name" value="GSHPx"/>
    <property type="match status" value="1"/>
</dbReference>
<dbReference type="PANTHER" id="PTHR11592">
    <property type="entry name" value="GLUTATHIONE PEROXIDASE"/>
    <property type="match status" value="1"/>
</dbReference>
<dbReference type="Proteomes" id="UP001481413">
    <property type="component" value="Unassembled WGS sequence"/>
</dbReference>
<dbReference type="InterPro" id="IPR029759">
    <property type="entry name" value="GPX_AS"/>
</dbReference>